<name>A0A504WZT6_LEIDO</name>
<proteinExistence type="predicted"/>
<evidence type="ECO:0000313" key="1">
    <source>
        <dbReference type="EMBL" id="TPP40855.1"/>
    </source>
</evidence>
<dbReference type="EMBL" id="RHLD01000065">
    <property type="protein sequence ID" value="TPP40855.1"/>
    <property type="molecule type" value="Genomic_DNA"/>
</dbReference>
<reference evidence="2" key="1">
    <citation type="submission" date="2019-02" db="EMBL/GenBank/DDBJ databases">
        <title>FDA dAtabase for Regulatory Grade micrObial Sequences (FDA-ARGOS): Supporting development and validation of Infectious Disease Dx tests.</title>
        <authorList>
            <person name="Duncan R."/>
            <person name="Fisher C."/>
            <person name="Tallon L."/>
            <person name="Sadzewicz L."/>
            <person name="Sengamalay N."/>
            <person name="Ott S."/>
            <person name="Godinez A."/>
            <person name="Nagaraj S."/>
            <person name="Vavikolanu K."/>
            <person name="Vyas G."/>
            <person name="Nadendla S."/>
            <person name="Aluvathingal J."/>
            <person name="Sichtig H."/>
        </authorList>
    </citation>
    <scope>NUCLEOTIDE SEQUENCE [LARGE SCALE GENOMIC DNA]</scope>
    <source>
        <strain evidence="2">FDAARGOS_360</strain>
    </source>
</reference>
<gene>
    <name evidence="1" type="ORF">CGC20_1465</name>
</gene>
<sequence>MTIHIGLATPADLSKKTSISPRSDDRGDACVVGTDEGDSASPRIFVATDCWLCEVLASPGYRLLLIPLLGYSIHFHVADGAPLSRSIMDLENGFGEELMQVWHQCVTLSERCTGEREDIPKSARCEGLFHQAGFFDTCRAEPLESIQESKESSAPATVLDCTNINAAAEHTYSMEPMRQGIKLNADFAATSHSAASS</sequence>
<dbReference type="AlphaFoldDB" id="A0A504WZT6"/>
<protein>
    <submittedName>
        <fullName evidence="1">Uncharacterized protein</fullName>
    </submittedName>
</protein>
<dbReference type="Proteomes" id="UP000318821">
    <property type="component" value="Unassembled WGS sequence"/>
</dbReference>
<comment type="caution">
    <text evidence="1">The sequence shown here is derived from an EMBL/GenBank/DDBJ whole genome shotgun (WGS) entry which is preliminary data.</text>
</comment>
<organism evidence="1 2">
    <name type="scientific">Leishmania donovani</name>
    <dbReference type="NCBI Taxonomy" id="5661"/>
    <lineage>
        <taxon>Eukaryota</taxon>
        <taxon>Discoba</taxon>
        <taxon>Euglenozoa</taxon>
        <taxon>Kinetoplastea</taxon>
        <taxon>Metakinetoplastina</taxon>
        <taxon>Trypanosomatida</taxon>
        <taxon>Trypanosomatidae</taxon>
        <taxon>Leishmaniinae</taxon>
        <taxon>Leishmania</taxon>
    </lineage>
</organism>
<evidence type="ECO:0000313" key="2">
    <source>
        <dbReference type="Proteomes" id="UP000318821"/>
    </source>
</evidence>
<accession>A0A504WZT6</accession>